<sequence>MVSVLDPSIETLADLLSRLGDVHPARVRFHPAPGTATERDIHDVHTREGRLCELVDQTLVEKAMGFRESWLASLLIQALLNVVQPRHMGVVTGEAGMIRLASGLVRIPDVAYIAWERLPDGRLPGEPVPGLVPNLVVEVLSRGNTDREMARKRQEYFRAGVQLIWLVSPENRTVTVYTEVDQSTMLDAHQTLDGGPVLPGFTLSLHDLFANFDRPPL</sequence>
<dbReference type="HOGENOM" id="CLU_076312_3_2_7"/>
<name>W4L8F1_9BACT</name>
<dbReference type="CDD" id="cd06260">
    <property type="entry name" value="DUF820-like"/>
    <property type="match status" value="1"/>
</dbReference>
<dbReference type="PANTHER" id="PTHR34107:SF1">
    <property type="entry name" value="SLL0198 PROTEIN"/>
    <property type="match status" value="1"/>
</dbReference>
<dbReference type="Proteomes" id="UP000019140">
    <property type="component" value="Unassembled WGS sequence"/>
</dbReference>
<comment type="caution">
    <text evidence="2">The sequence shown here is derived from an EMBL/GenBank/DDBJ whole genome shotgun (WGS) entry which is preliminary data.</text>
</comment>
<evidence type="ECO:0000313" key="3">
    <source>
        <dbReference type="Proteomes" id="UP000019140"/>
    </source>
</evidence>
<dbReference type="AlphaFoldDB" id="W4L8F1"/>
<dbReference type="EMBL" id="AZHX01002543">
    <property type="protein sequence ID" value="ETW93975.1"/>
    <property type="molecule type" value="Genomic_DNA"/>
</dbReference>
<dbReference type="Pfam" id="PF05685">
    <property type="entry name" value="Uma2"/>
    <property type="match status" value="1"/>
</dbReference>
<gene>
    <name evidence="2" type="ORF">ETSY2_50495</name>
</gene>
<organism evidence="2 3">
    <name type="scientific">Candidatus Entotheonella gemina</name>
    <dbReference type="NCBI Taxonomy" id="1429439"/>
    <lineage>
        <taxon>Bacteria</taxon>
        <taxon>Pseudomonadati</taxon>
        <taxon>Nitrospinota/Tectimicrobiota group</taxon>
        <taxon>Candidatus Tectimicrobiota</taxon>
        <taxon>Candidatus Entotheonellia</taxon>
        <taxon>Candidatus Entotheonellales</taxon>
        <taxon>Candidatus Entotheonellaceae</taxon>
        <taxon>Candidatus Entotheonella</taxon>
    </lineage>
</organism>
<dbReference type="InterPro" id="IPR008538">
    <property type="entry name" value="Uma2"/>
</dbReference>
<accession>W4L8F1</accession>
<feature type="domain" description="Putative restriction endonuclease" evidence="1">
    <location>
        <begin position="48"/>
        <end position="205"/>
    </location>
</feature>
<dbReference type="InterPro" id="IPR012296">
    <property type="entry name" value="Nuclease_put_TT1808"/>
</dbReference>
<dbReference type="PANTHER" id="PTHR34107">
    <property type="entry name" value="SLL0198 PROTEIN-RELATED"/>
    <property type="match status" value="1"/>
</dbReference>
<proteinExistence type="predicted"/>
<protein>
    <recommendedName>
        <fullName evidence="1">Putative restriction endonuclease domain-containing protein</fullName>
    </recommendedName>
</protein>
<keyword evidence="3" id="KW-1185">Reference proteome</keyword>
<dbReference type="Gene3D" id="3.90.1570.10">
    <property type="entry name" value="tt1808, chain A"/>
    <property type="match status" value="1"/>
</dbReference>
<reference evidence="2 3" key="1">
    <citation type="journal article" date="2014" name="Nature">
        <title>An environmental bacterial taxon with a large and distinct metabolic repertoire.</title>
        <authorList>
            <person name="Wilson M.C."/>
            <person name="Mori T."/>
            <person name="Ruckert C."/>
            <person name="Uria A.R."/>
            <person name="Helf M.J."/>
            <person name="Takada K."/>
            <person name="Gernert C."/>
            <person name="Steffens U.A."/>
            <person name="Heycke N."/>
            <person name="Schmitt S."/>
            <person name="Rinke C."/>
            <person name="Helfrich E.J."/>
            <person name="Brachmann A.O."/>
            <person name="Gurgui C."/>
            <person name="Wakimoto T."/>
            <person name="Kracht M."/>
            <person name="Crusemann M."/>
            <person name="Hentschel U."/>
            <person name="Abe I."/>
            <person name="Matsunaga S."/>
            <person name="Kalinowski J."/>
            <person name="Takeyama H."/>
            <person name="Piel J."/>
        </authorList>
    </citation>
    <scope>NUCLEOTIDE SEQUENCE [LARGE SCALE GENOMIC DNA]</scope>
    <source>
        <strain evidence="3">TSY2</strain>
    </source>
</reference>
<dbReference type="InterPro" id="IPR011335">
    <property type="entry name" value="Restrct_endonuc-II-like"/>
</dbReference>
<evidence type="ECO:0000313" key="2">
    <source>
        <dbReference type="EMBL" id="ETW93975.1"/>
    </source>
</evidence>
<dbReference type="SUPFAM" id="SSF52980">
    <property type="entry name" value="Restriction endonuclease-like"/>
    <property type="match status" value="1"/>
</dbReference>
<evidence type="ECO:0000259" key="1">
    <source>
        <dbReference type="Pfam" id="PF05685"/>
    </source>
</evidence>